<dbReference type="GO" id="GO:0003677">
    <property type="term" value="F:DNA binding"/>
    <property type="evidence" value="ECO:0007669"/>
    <property type="project" value="UniProtKB-KW"/>
</dbReference>
<organism evidence="1 2">
    <name type="scientific">Panacibacter microcysteis</name>
    <dbReference type="NCBI Taxonomy" id="2793269"/>
    <lineage>
        <taxon>Bacteria</taxon>
        <taxon>Pseudomonadati</taxon>
        <taxon>Bacteroidota</taxon>
        <taxon>Chitinophagia</taxon>
        <taxon>Chitinophagales</taxon>
        <taxon>Chitinophagaceae</taxon>
        <taxon>Panacibacter</taxon>
    </lineage>
</organism>
<dbReference type="Gene3D" id="3.90.1150.30">
    <property type="match status" value="1"/>
</dbReference>
<gene>
    <name evidence="1" type="ORF">I5907_04875</name>
</gene>
<comment type="caution">
    <text evidence="1">The sequence shown here is derived from an EMBL/GenBank/DDBJ whole genome shotgun (WGS) entry which is preliminary data.</text>
</comment>
<evidence type="ECO:0000313" key="1">
    <source>
        <dbReference type="EMBL" id="MBG9375555.1"/>
    </source>
</evidence>
<dbReference type="EMBL" id="JADWYR010000001">
    <property type="protein sequence ID" value="MBG9375555.1"/>
    <property type="molecule type" value="Genomic_DNA"/>
</dbReference>
<dbReference type="Pfam" id="PF04237">
    <property type="entry name" value="YjbR"/>
    <property type="match status" value="1"/>
</dbReference>
<name>A0A931E155_9BACT</name>
<proteinExistence type="predicted"/>
<dbReference type="RefSeq" id="WP_196989600.1">
    <property type="nucleotide sequence ID" value="NZ_JADWYR010000001.1"/>
</dbReference>
<evidence type="ECO:0000313" key="2">
    <source>
        <dbReference type="Proteomes" id="UP000628448"/>
    </source>
</evidence>
<accession>A0A931E155</accession>
<keyword evidence="2" id="KW-1185">Reference proteome</keyword>
<keyword evidence="1" id="KW-0238">DNA-binding</keyword>
<dbReference type="InterPro" id="IPR038056">
    <property type="entry name" value="YjbR-like_sf"/>
</dbReference>
<dbReference type="Proteomes" id="UP000628448">
    <property type="component" value="Unassembled WGS sequence"/>
</dbReference>
<dbReference type="InterPro" id="IPR058532">
    <property type="entry name" value="YjbR/MT2646/Rv2570-like"/>
</dbReference>
<protein>
    <submittedName>
        <fullName evidence="1">MmcQ/YjbR family DNA-binding protein</fullName>
    </submittedName>
</protein>
<sequence length="104" mass="11520">MVKPAIAKAIALSLPGAGEKAHFNRIAFTVKKKIFATLSVDDDTLNLMFTPEVQFIFCPPASDIIFPVPNAWGRQGWTTINLQKATKNLVTEALKEAHRIRAEK</sequence>
<dbReference type="SUPFAM" id="SSF142906">
    <property type="entry name" value="YjbR-like"/>
    <property type="match status" value="1"/>
</dbReference>
<reference evidence="1" key="1">
    <citation type="submission" date="2020-11" db="EMBL/GenBank/DDBJ databases">
        <title>Bacterial whole genome sequence for Panacibacter sp. DH6.</title>
        <authorList>
            <person name="Le V."/>
            <person name="Ko S."/>
            <person name="Ahn C.-Y."/>
            <person name="Oh H.-M."/>
        </authorList>
    </citation>
    <scope>NUCLEOTIDE SEQUENCE</scope>
    <source>
        <strain evidence="1">DH6</strain>
    </source>
</reference>
<dbReference type="AlphaFoldDB" id="A0A931E155"/>